<sequence>MTGAPPPSADAGRAADPDRAADQGRAADARTRRDGSSGASGLSAGPLASLRSATLGRLQYRVLYREMRRATFPRDSPTGSLPGPDPYGLAVVGEGTAVGYQTVSHDLGVAGQVAHKLAVRTGRGVFWSVQSFPDFTVRSWRAGLDAFPAWASTDVAVLALGIGDAIRFTPTPLWESLLRACIVEMQARMPAGALVLVTEVPPLEVSPVTPALIAGPVGRHADTLNRSTRRVTEGIDRAASVPFPAWRIPEFTAPDPEDTLYGRVYRAWAELLVDRIAPA</sequence>
<evidence type="ECO:0000313" key="3">
    <source>
        <dbReference type="Proteomes" id="UP000503164"/>
    </source>
</evidence>
<organism evidence="2 3">
    <name type="scientific">Clavibacter capsici</name>
    <dbReference type="NCBI Taxonomy" id="1874630"/>
    <lineage>
        <taxon>Bacteria</taxon>
        <taxon>Bacillati</taxon>
        <taxon>Actinomycetota</taxon>
        <taxon>Actinomycetes</taxon>
        <taxon>Micrococcales</taxon>
        <taxon>Microbacteriaceae</taxon>
        <taxon>Clavibacter</taxon>
    </lineage>
</organism>
<dbReference type="RefSeq" id="WP_072174631.1">
    <property type="nucleotide sequence ID" value="NZ_CP012573.1"/>
</dbReference>
<name>A0AAE6XS08_9MICO</name>
<keyword evidence="3" id="KW-1185">Reference proteome</keyword>
<dbReference type="Proteomes" id="UP000503164">
    <property type="component" value="Chromosome"/>
</dbReference>
<reference evidence="2 3" key="1">
    <citation type="journal article" date="2020" name="Mol. Plant Pathol.">
        <title>Plasmid composition and the chpG gene determine the virulence level of Clavibacter capsici natural isolates in pepper.</title>
        <authorList>
            <person name="Hwang I.S."/>
            <person name="Lee H.M."/>
            <person name="Oh E.J."/>
            <person name="Lee S."/>
            <person name="Heu S."/>
            <person name="Oh C.S."/>
        </authorList>
    </citation>
    <scope>NUCLEOTIDE SEQUENCE [LARGE SCALE GENOMIC DNA]</scope>
    <source>
        <strain evidence="2 3">1101</strain>
    </source>
</reference>
<accession>A0AAE6XS08</accession>
<evidence type="ECO:0000256" key="1">
    <source>
        <dbReference type="SAM" id="MobiDB-lite"/>
    </source>
</evidence>
<dbReference type="EMBL" id="CP048049">
    <property type="protein sequence ID" value="QIS45287.1"/>
    <property type="molecule type" value="Genomic_DNA"/>
</dbReference>
<protein>
    <submittedName>
        <fullName evidence="2">Esterase</fullName>
    </submittedName>
</protein>
<dbReference type="AlphaFoldDB" id="A0AAE6XS08"/>
<proteinExistence type="predicted"/>
<evidence type="ECO:0000313" key="2">
    <source>
        <dbReference type="EMBL" id="QIS45287.1"/>
    </source>
</evidence>
<feature type="region of interest" description="Disordered" evidence="1">
    <location>
        <begin position="1"/>
        <end position="44"/>
    </location>
</feature>
<gene>
    <name evidence="2" type="ORF">GW570_09415</name>
</gene>
<dbReference type="SUPFAM" id="SSF52266">
    <property type="entry name" value="SGNH hydrolase"/>
    <property type="match status" value="1"/>
</dbReference>
<feature type="compositionally biased region" description="Basic and acidic residues" evidence="1">
    <location>
        <begin position="13"/>
        <end position="35"/>
    </location>
</feature>